<dbReference type="GO" id="GO:0005524">
    <property type="term" value="F:ATP binding"/>
    <property type="evidence" value="ECO:0007669"/>
    <property type="project" value="UniProtKB-KW"/>
</dbReference>
<dbReference type="RefSeq" id="WP_142535458.1">
    <property type="nucleotide sequence ID" value="NZ_SGJB01000004.1"/>
</dbReference>
<dbReference type="CDD" id="cd03228">
    <property type="entry name" value="ABCC_MRP_Like"/>
    <property type="match status" value="1"/>
</dbReference>
<name>A0A544QWP3_9FIRM</name>
<dbReference type="SUPFAM" id="SSF52540">
    <property type="entry name" value="P-loop containing nucleoside triphosphate hydrolases"/>
    <property type="match status" value="1"/>
</dbReference>
<gene>
    <name evidence="5" type="ORF">EXD82_03120</name>
</gene>
<dbReference type="Pfam" id="PF00005">
    <property type="entry name" value="ABC_tran"/>
    <property type="match status" value="1"/>
</dbReference>
<dbReference type="InterPro" id="IPR003439">
    <property type="entry name" value="ABC_transporter-like_ATP-bd"/>
</dbReference>
<protein>
    <submittedName>
        <fullName evidence="5">ATP-binding cassette domain-containing protein</fullName>
    </submittedName>
</protein>
<feature type="domain" description="ABC transporter" evidence="4">
    <location>
        <begin position="1"/>
        <end position="208"/>
    </location>
</feature>
<proteinExistence type="predicted"/>
<sequence length="210" mass="23881">MCIINSNPGLCFNGDIIYPEIKIQRNRFTFIIGKSGCGKSTYLKMLNRMVLPNEGSIRYNGKEISEYPVLEYRRNVLLVPQEIFLLDATIRENFDFYYTSRGDKTISDEKIEEFLGICCLDFKAGDVCTRMSGGERQRVFLAIFLSMAVDVFLMDEPTAALDEKTSIELMQNFRKYCGENNITVVCISHSNKLVEVFADDIIKLGGDIGE</sequence>
<dbReference type="InterPro" id="IPR027417">
    <property type="entry name" value="P-loop_NTPase"/>
</dbReference>
<keyword evidence="2" id="KW-0547">Nucleotide-binding</keyword>
<keyword evidence="6" id="KW-1185">Reference proteome</keyword>
<evidence type="ECO:0000256" key="3">
    <source>
        <dbReference type="ARBA" id="ARBA00022840"/>
    </source>
</evidence>
<organism evidence="5 6">
    <name type="scientific">Peptacetobacter hominis</name>
    <dbReference type="NCBI Taxonomy" id="2743610"/>
    <lineage>
        <taxon>Bacteria</taxon>
        <taxon>Bacillati</taxon>
        <taxon>Bacillota</taxon>
        <taxon>Clostridia</taxon>
        <taxon>Peptostreptococcales</taxon>
        <taxon>Peptostreptococcaceae</taxon>
        <taxon>Peptacetobacter</taxon>
    </lineage>
</organism>
<reference evidence="5 6" key="1">
    <citation type="submission" date="2019-02" db="EMBL/GenBank/DDBJ databases">
        <title>Peptostreptococcaceae bacterium ZHW00191 nov., a new bacterium isolated from the human gut.</title>
        <authorList>
            <person name="Zhou H.-W."/>
            <person name="Chen X.-J."/>
        </authorList>
    </citation>
    <scope>NUCLEOTIDE SEQUENCE [LARGE SCALE GENOMIC DNA]</scope>
    <source>
        <strain evidence="5 6">ZHW00191</strain>
    </source>
</reference>
<evidence type="ECO:0000313" key="5">
    <source>
        <dbReference type="EMBL" id="TQQ85101.1"/>
    </source>
</evidence>
<dbReference type="PANTHER" id="PTHR43423">
    <property type="entry name" value="ABC TRANSPORTER I FAMILY MEMBER 17"/>
    <property type="match status" value="1"/>
</dbReference>
<evidence type="ECO:0000259" key="4">
    <source>
        <dbReference type="PROSITE" id="PS50893"/>
    </source>
</evidence>
<dbReference type="PROSITE" id="PS00211">
    <property type="entry name" value="ABC_TRANSPORTER_1"/>
    <property type="match status" value="1"/>
</dbReference>
<dbReference type="SMART" id="SM00382">
    <property type="entry name" value="AAA"/>
    <property type="match status" value="1"/>
</dbReference>
<keyword evidence="3 5" id="KW-0067">ATP-binding</keyword>
<dbReference type="PANTHER" id="PTHR43423:SF1">
    <property type="entry name" value="ABC TRANSPORTER I FAMILY MEMBER 17"/>
    <property type="match status" value="1"/>
</dbReference>
<dbReference type="AlphaFoldDB" id="A0A544QWP3"/>
<evidence type="ECO:0000256" key="2">
    <source>
        <dbReference type="ARBA" id="ARBA00022741"/>
    </source>
</evidence>
<evidence type="ECO:0000313" key="6">
    <source>
        <dbReference type="Proteomes" id="UP000317863"/>
    </source>
</evidence>
<dbReference type="GO" id="GO:0016887">
    <property type="term" value="F:ATP hydrolysis activity"/>
    <property type="evidence" value="ECO:0007669"/>
    <property type="project" value="InterPro"/>
</dbReference>
<dbReference type="PROSITE" id="PS50893">
    <property type="entry name" value="ABC_TRANSPORTER_2"/>
    <property type="match status" value="1"/>
</dbReference>
<dbReference type="InterPro" id="IPR017871">
    <property type="entry name" value="ABC_transporter-like_CS"/>
</dbReference>
<dbReference type="EMBL" id="SGJB01000004">
    <property type="protein sequence ID" value="TQQ85101.1"/>
    <property type="molecule type" value="Genomic_DNA"/>
</dbReference>
<comment type="caution">
    <text evidence="5">The sequence shown here is derived from an EMBL/GenBank/DDBJ whole genome shotgun (WGS) entry which is preliminary data.</text>
</comment>
<dbReference type="Gene3D" id="3.40.50.300">
    <property type="entry name" value="P-loop containing nucleotide triphosphate hydrolases"/>
    <property type="match status" value="1"/>
</dbReference>
<dbReference type="Proteomes" id="UP000317863">
    <property type="component" value="Unassembled WGS sequence"/>
</dbReference>
<accession>A0A544QWP3</accession>
<evidence type="ECO:0000256" key="1">
    <source>
        <dbReference type="ARBA" id="ARBA00022448"/>
    </source>
</evidence>
<keyword evidence="1" id="KW-0813">Transport</keyword>
<dbReference type="InterPro" id="IPR003593">
    <property type="entry name" value="AAA+_ATPase"/>
</dbReference>
<dbReference type="OrthoDB" id="9785080at2"/>